<accession>A0A2K9NRN1</accession>
<evidence type="ECO:0000313" key="2">
    <source>
        <dbReference type="Proteomes" id="UP000235584"/>
    </source>
</evidence>
<dbReference type="KEGG" id="bsto:C0V70_08595"/>
<dbReference type="Proteomes" id="UP000235584">
    <property type="component" value="Chromosome"/>
</dbReference>
<name>A0A2K9NRN1_BACTC</name>
<keyword evidence="2" id="KW-1185">Reference proteome</keyword>
<gene>
    <name evidence="1" type="ORF">C0V70_08595</name>
</gene>
<proteinExistence type="predicted"/>
<dbReference type="AlphaFoldDB" id="A0A2K9NRN1"/>
<sequence length="74" mass="8383">MSKKKIKKIYKYECNVTGETFKTTSEAPSPGDLMTVSAYYQMHPELDDRPVDVKIKVKQEEETAAELKAALLSE</sequence>
<protein>
    <submittedName>
        <fullName evidence="1">Uncharacterized protein</fullName>
    </submittedName>
</protein>
<dbReference type="OrthoDB" id="5296522at2"/>
<reference evidence="1 2" key="1">
    <citation type="submission" date="2018-01" db="EMBL/GenBank/DDBJ databases">
        <title>Complete genome sequence of Bacteriovorax stolpii DSM12778.</title>
        <authorList>
            <person name="Tang B."/>
            <person name="Chang J."/>
        </authorList>
    </citation>
    <scope>NUCLEOTIDE SEQUENCE [LARGE SCALE GENOMIC DNA]</scope>
    <source>
        <strain evidence="1 2">DSM 12778</strain>
    </source>
</reference>
<dbReference type="RefSeq" id="WP_102243454.1">
    <property type="nucleotide sequence ID" value="NZ_CP025704.1"/>
</dbReference>
<organism evidence="1 2">
    <name type="scientific">Bacteriovorax stolpii</name>
    <name type="common">Bdellovibrio stolpii</name>
    <dbReference type="NCBI Taxonomy" id="960"/>
    <lineage>
        <taxon>Bacteria</taxon>
        <taxon>Pseudomonadati</taxon>
        <taxon>Bdellovibrionota</taxon>
        <taxon>Bacteriovoracia</taxon>
        <taxon>Bacteriovoracales</taxon>
        <taxon>Bacteriovoracaceae</taxon>
        <taxon>Bacteriovorax</taxon>
    </lineage>
</organism>
<evidence type="ECO:0000313" key="1">
    <source>
        <dbReference type="EMBL" id="AUN98163.1"/>
    </source>
</evidence>
<dbReference type="EMBL" id="CP025704">
    <property type="protein sequence ID" value="AUN98163.1"/>
    <property type="molecule type" value="Genomic_DNA"/>
</dbReference>